<dbReference type="EMBL" id="QJKJ01003836">
    <property type="protein sequence ID" value="RDX96664.1"/>
    <property type="molecule type" value="Genomic_DNA"/>
</dbReference>
<evidence type="ECO:0000313" key="1">
    <source>
        <dbReference type="EMBL" id="RDX96664.1"/>
    </source>
</evidence>
<dbReference type="OrthoDB" id="1414696at2759"/>
<accession>A0A371H1H3</accession>
<reference evidence="1" key="1">
    <citation type="submission" date="2018-05" db="EMBL/GenBank/DDBJ databases">
        <title>Draft genome of Mucuna pruriens seed.</title>
        <authorList>
            <person name="Nnadi N.E."/>
            <person name="Vos R."/>
            <person name="Hasami M.H."/>
            <person name="Devisetty U.K."/>
            <person name="Aguiy J.C."/>
        </authorList>
    </citation>
    <scope>NUCLEOTIDE SEQUENCE [LARGE SCALE GENOMIC DNA]</scope>
    <source>
        <strain evidence="1">JCA_2017</strain>
    </source>
</reference>
<dbReference type="AlphaFoldDB" id="A0A371H1H3"/>
<dbReference type="Proteomes" id="UP000257109">
    <property type="component" value="Unassembled WGS sequence"/>
</dbReference>
<keyword evidence="2" id="KW-1185">Reference proteome</keyword>
<protein>
    <submittedName>
        <fullName evidence="1">Uncharacterized protein</fullName>
    </submittedName>
</protein>
<comment type="caution">
    <text evidence="1">The sequence shown here is derived from an EMBL/GenBank/DDBJ whole genome shotgun (WGS) entry which is preliminary data.</text>
</comment>
<organism evidence="1 2">
    <name type="scientific">Mucuna pruriens</name>
    <name type="common">Velvet bean</name>
    <name type="synonym">Dolichos pruriens</name>
    <dbReference type="NCBI Taxonomy" id="157652"/>
    <lineage>
        <taxon>Eukaryota</taxon>
        <taxon>Viridiplantae</taxon>
        <taxon>Streptophyta</taxon>
        <taxon>Embryophyta</taxon>
        <taxon>Tracheophyta</taxon>
        <taxon>Spermatophyta</taxon>
        <taxon>Magnoliopsida</taxon>
        <taxon>eudicotyledons</taxon>
        <taxon>Gunneridae</taxon>
        <taxon>Pentapetalae</taxon>
        <taxon>rosids</taxon>
        <taxon>fabids</taxon>
        <taxon>Fabales</taxon>
        <taxon>Fabaceae</taxon>
        <taxon>Papilionoideae</taxon>
        <taxon>50 kb inversion clade</taxon>
        <taxon>NPAAA clade</taxon>
        <taxon>indigoferoid/millettioid clade</taxon>
        <taxon>Phaseoleae</taxon>
        <taxon>Mucuna</taxon>
    </lineage>
</organism>
<proteinExistence type="predicted"/>
<feature type="non-terminal residue" evidence="1">
    <location>
        <position position="1"/>
    </location>
</feature>
<sequence>MLLEVNHRHQPWRSSWKMDPFEFKPLQQGQMENNDRTLKELATPDVVYQPWCIQYPQLESAQTYELKSGLIHLRGPPQASEGVLCGLLHNEVVGDIGGIHQNEGVPILPRWSSERLAHIGEILHEYWERFNKLCATCPHNQINKYLGSEGRVNLGRFQPKARESAGRIDIIGETACSSTTPTSHGSKSMWHVEHPTDMCPTLQETELDQTKNIGAIGGFQYEKQSYQNQPFDSQQHGRQLFRPGTNLGPYAAQQFRSKPNTYQRQAGYQQPTLQYQVPPFQQQQQQPREYAIPAERDRHHTRPQNANWIASRYCEPITVGRIEQPTLSNHSKFERKCSVQLPKSVEADSELNVDSQSQSETVVPLPFPSRIISARKLE</sequence>
<evidence type="ECO:0000313" key="2">
    <source>
        <dbReference type="Proteomes" id="UP000257109"/>
    </source>
</evidence>
<gene>
    <name evidence="1" type="ORF">CR513_20637</name>
</gene>
<name>A0A371H1H3_MUCPR</name>